<dbReference type="InterPro" id="IPR023296">
    <property type="entry name" value="Glyco_hydro_beta-prop_sf"/>
</dbReference>
<feature type="chain" id="PRO_5046509515" evidence="5">
    <location>
        <begin position="19"/>
        <end position="370"/>
    </location>
</feature>
<feature type="signal peptide" evidence="5">
    <location>
        <begin position="1"/>
        <end position="18"/>
    </location>
</feature>
<comment type="similarity">
    <text evidence="1 4">Belongs to the glycosyl hydrolase 43 family.</text>
</comment>
<reference evidence="6" key="1">
    <citation type="submission" date="2023-07" db="EMBL/GenBank/DDBJ databases">
        <title>Wenyingzhuangia sp. chi5 genome sequencing and assembly.</title>
        <authorList>
            <person name="Park S."/>
        </authorList>
    </citation>
    <scope>NUCLEOTIDE SEQUENCE</scope>
    <source>
        <strain evidence="6">Chi5</strain>
    </source>
</reference>
<evidence type="ECO:0000256" key="3">
    <source>
        <dbReference type="ARBA" id="ARBA00023295"/>
    </source>
</evidence>
<evidence type="ECO:0000313" key="6">
    <source>
        <dbReference type="EMBL" id="MDO3695265.1"/>
    </source>
</evidence>
<dbReference type="Pfam" id="PF04616">
    <property type="entry name" value="Glyco_hydro_43"/>
    <property type="match status" value="1"/>
</dbReference>
<gene>
    <name evidence="6" type="ORF">QVZ41_10475</name>
</gene>
<accession>A0ABT8VTF8</accession>
<keyword evidence="2 4" id="KW-0378">Hydrolase</keyword>
<dbReference type="EMBL" id="JAUMIT010000005">
    <property type="protein sequence ID" value="MDO3695265.1"/>
    <property type="molecule type" value="Genomic_DNA"/>
</dbReference>
<sequence length="370" mass="42348">MKKTSLYLLLLLTVELIAQNNSFSPGEIWKDTDGIHINAHGGGILFDRGIYYWYGEHKGTSNNAQVGITVYSSNDLYNWKNEGVALAVSKNPNSEIVTGSVMERPKVIYNAKTKEYVMWFHLELKGQGYAAARTAVATSSSPLGPFVYLKSYRPNKETWPLNYNEKWKKAPKDGEPQKWWSEKWYKAVKEGLFVRRDFVEGQMSRDMTIYVDDNGKAYHIHSSEENQTLHISELTDDYLGFTGKWARIDPGGQNEAPAIFKKDGTYYMITSGLTGWDPNAARSFKANSILGPWTPLGNPAKGKDSNLTFYSQSTFILPIQGKKDAFIFMADRWTPKTPIDGRYIWLPIKFKEGKPVIEWEKRWKINQFFK</sequence>
<dbReference type="CDD" id="cd18825">
    <property type="entry name" value="GH43_CtGH43-like"/>
    <property type="match status" value="1"/>
</dbReference>
<evidence type="ECO:0000313" key="7">
    <source>
        <dbReference type="Proteomes" id="UP001168642"/>
    </source>
</evidence>
<dbReference type="Gene3D" id="2.115.10.20">
    <property type="entry name" value="Glycosyl hydrolase domain, family 43"/>
    <property type="match status" value="1"/>
</dbReference>
<evidence type="ECO:0000256" key="4">
    <source>
        <dbReference type="RuleBase" id="RU361187"/>
    </source>
</evidence>
<protein>
    <submittedName>
        <fullName evidence="6">Glycoside hydrolase family 43 protein</fullName>
    </submittedName>
</protein>
<name>A0ABT8VTF8_9FLAO</name>
<keyword evidence="7" id="KW-1185">Reference proteome</keyword>
<evidence type="ECO:0000256" key="1">
    <source>
        <dbReference type="ARBA" id="ARBA00009865"/>
    </source>
</evidence>
<dbReference type="SUPFAM" id="SSF75005">
    <property type="entry name" value="Arabinanase/levansucrase/invertase"/>
    <property type="match status" value="1"/>
</dbReference>
<keyword evidence="3 4" id="KW-0326">Glycosidase</keyword>
<dbReference type="GO" id="GO:0016787">
    <property type="term" value="F:hydrolase activity"/>
    <property type="evidence" value="ECO:0007669"/>
    <property type="project" value="UniProtKB-KW"/>
</dbReference>
<proteinExistence type="inferred from homology"/>
<comment type="caution">
    <text evidence="6">The sequence shown here is derived from an EMBL/GenBank/DDBJ whole genome shotgun (WGS) entry which is preliminary data.</text>
</comment>
<evidence type="ECO:0000256" key="5">
    <source>
        <dbReference type="SAM" id="SignalP"/>
    </source>
</evidence>
<dbReference type="PANTHER" id="PTHR22925">
    <property type="entry name" value="GLYCOSYL HYDROLASE 43 FAMILY MEMBER"/>
    <property type="match status" value="1"/>
</dbReference>
<dbReference type="InterPro" id="IPR006710">
    <property type="entry name" value="Glyco_hydro_43"/>
</dbReference>
<keyword evidence="5" id="KW-0732">Signal</keyword>
<dbReference type="RefSeq" id="WP_302884526.1">
    <property type="nucleotide sequence ID" value="NZ_JAUMIT010000005.1"/>
</dbReference>
<evidence type="ECO:0000256" key="2">
    <source>
        <dbReference type="ARBA" id="ARBA00022801"/>
    </source>
</evidence>
<organism evidence="6 7">
    <name type="scientific">Wenyingzhuangia gilva</name>
    <dbReference type="NCBI Taxonomy" id="3057677"/>
    <lineage>
        <taxon>Bacteria</taxon>
        <taxon>Pseudomonadati</taxon>
        <taxon>Bacteroidota</taxon>
        <taxon>Flavobacteriia</taxon>
        <taxon>Flavobacteriales</taxon>
        <taxon>Flavobacteriaceae</taxon>
        <taxon>Wenyingzhuangia</taxon>
    </lineage>
</organism>
<dbReference type="Proteomes" id="UP001168642">
    <property type="component" value="Unassembled WGS sequence"/>
</dbReference>
<dbReference type="PANTHER" id="PTHR22925:SF3">
    <property type="entry name" value="GLYCOSYL HYDROLASE FAMILY PROTEIN 43"/>
    <property type="match status" value="1"/>
</dbReference>